<dbReference type="CDD" id="cd07771">
    <property type="entry name" value="ASKHA_NBD_FGGY_RhaB-like"/>
    <property type="match status" value="1"/>
</dbReference>
<evidence type="ECO:0000259" key="9">
    <source>
        <dbReference type="Pfam" id="PF02782"/>
    </source>
</evidence>
<sequence>MKSVVAVDLGASSGRVMLGCLNEQKVTLEEYHRFKNDQVLRNGYSCWDLELILGEIKIGIDKVIKSGVKVCSLGIDTWGVDFVFLDANGNELGDYVSYRDNRTEGMLEKIMSDSGLSKEEIYFESGIQFLSFNTIFQLKAISEQKPQWFGDIDKLLFIPDYLNYKLSGVKHCEYTNASTSQLLKCQDKTWSPKLLEACGAKPAWFLTPELPSQLIGNYDHKGTVIPVCSVASHDTASAVAATPLQSKNTAFLSSGTWSLVGIESDVAFADEAAYEANLTNEGGVEGRYRVLKNIMGLWLIQRFKAENPSLEFSDIIQLASMAEPFKFIVDPNDGSFLNPKSMTQAIRNWLIERNMPAPETAAEIIRCIYDSLVLAYDDALHKISTASKVQIDELRIVGGGVQDKFLNQLCADVCQISVSAEPQEASAFGNVVNQFIALGDIKNIDEARRIINFSSNVNYFKTSEVEGLADIKSKYQKII</sequence>
<dbReference type="InterPro" id="IPR050406">
    <property type="entry name" value="FGGY_Carb_Kinase"/>
</dbReference>
<dbReference type="AlphaFoldDB" id="A0AA42B8B6"/>
<evidence type="ECO:0000256" key="4">
    <source>
        <dbReference type="ARBA" id="ARBA00022777"/>
    </source>
</evidence>
<dbReference type="SUPFAM" id="SSF53067">
    <property type="entry name" value="Actin-like ATPase domain"/>
    <property type="match status" value="2"/>
</dbReference>
<evidence type="ECO:0000256" key="6">
    <source>
        <dbReference type="ARBA" id="ARBA00023308"/>
    </source>
</evidence>
<evidence type="ECO:0000256" key="7">
    <source>
        <dbReference type="NCBIfam" id="TIGR02627"/>
    </source>
</evidence>
<evidence type="ECO:0000313" key="11">
    <source>
        <dbReference type="Proteomes" id="UP001165393"/>
    </source>
</evidence>
<feature type="domain" description="Carbohydrate kinase FGGY C-terminal" evidence="9">
    <location>
        <begin position="251"/>
        <end position="437"/>
    </location>
</feature>
<evidence type="ECO:0000256" key="5">
    <source>
        <dbReference type="ARBA" id="ARBA00022840"/>
    </source>
</evidence>
<dbReference type="InterPro" id="IPR018485">
    <property type="entry name" value="FGGY_C"/>
</dbReference>
<name>A0AA42B8B6_9GAMM</name>
<comment type="caution">
    <text evidence="10">The sequence shown here is derived from an EMBL/GenBank/DDBJ whole genome shotgun (WGS) entry which is preliminary data.</text>
</comment>
<dbReference type="NCBIfam" id="TIGR02627">
    <property type="entry name" value="rhamnulo_kin"/>
    <property type="match status" value="1"/>
</dbReference>
<dbReference type="PANTHER" id="PTHR43095:SF5">
    <property type="entry name" value="XYLULOSE KINASE"/>
    <property type="match status" value="1"/>
</dbReference>
<dbReference type="GO" id="GO:0005524">
    <property type="term" value="F:ATP binding"/>
    <property type="evidence" value="ECO:0007669"/>
    <property type="project" value="UniProtKB-KW"/>
</dbReference>
<accession>A0AA42B8B6</accession>
<dbReference type="EC" id="2.7.1.5" evidence="7"/>
<dbReference type="Pfam" id="PF00370">
    <property type="entry name" value="FGGY_N"/>
    <property type="match status" value="1"/>
</dbReference>
<organism evidence="10 11">
    <name type="scientific">Echinimonas agarilytica</name>
    <dbReference type="NCBI Taxonomy" id="1215918"/>
    <lineage>
        <taxon>Bacteria</taxon>
        <taxon>Pseudomonadati</taxon>
        <taxon>Pseudomonadota</taxon>
        <taxon>Gammaproteobacteria</taxon>
        <taxon>Alteromonadales</taxon>
        <taxon>Echinimonadaceae</taxon>
        <taxon>Echinimonas</taxon>
    </lineage>
</organism>
<gene>
    <name evidence="10" type="primary">rhaB</name>
    <name evidence="10" type="ORF">NAF29_13575</name>
</gene>
<evidence type="ECO:0000313" key="10">
    <source>
        <dbReference type="EMBL" id="MCM2680692.1"/>
    </source>
</evidence>
<dbReference type="GO" id="GO:0008993">
    <property type="term" value="F:rhamnulokinase activity"/>
    <property type="evidence" value="ECO:0007669"/>
    <property type="project" value="UniProtKB-UniRule"/>
</dbReference>
<keyword evidence="6" id="KW-0684">Rhamnose metabolism</keyword>
<reference evidence="10 11" key="1">
    <citation type="journal article" date="2013" name="Antonie Van Leeuwenhoek">
        <title>Echinimonas agarilytica gen. nov., sp. nov., a new gammaproteobacterium isolated from the sea urchin Strongylocentrotus intermedius.</title>
        <authorList>
            <person name="Nedashkovskaya O.I."/>
            <person name="Stenkova A.M."/>
            <person name="Zhukova N.V."/>
            <person name="Van Trappen S."/>
            <person name="Lee J.S."/>
            <person name="Kim S.B."/>
        </authorList>
    </citation>
    <scope>NUCLEOTIDE SEQUENCE [LARGE SCALE GENOMIC DNA]</scope>
    <source>
        <strain evidence="10 11">KMM 6351</strain>
    </source>
</reference>
<dbReference type="Pfam" id="PF02782">
    <property type="entry name" value="FGGY_C"/>
    <property type="match status" value="1"/>
</dbReference>
<feature type="domain" description="Carbohydrate kinase FGGY N-terminal" evidence="8">
    <location>
        <begin position="4"/>
        <end position="205"/>
    </location>
</feature>
<keyword evidence="5" id="KW-0067">ATP-binding</keyword>
<dbReference type="InterPro" id="IPR018484">
    <property type="entry name" value="FGGY_N"/>
</dbReference>
<dbReference type="Proteomes" id="UP001165393">
    <property type="component" value="Unassembled WGS sequence"/>
</dbReference>
<dbReference type="InterPro" id="IPR043129">
    <property type="entry name" value="ATPase_NBD"/>
</dbReference>
<proteinExistence type="inferred from homology"/>
<dbReference type="EMBL" id="JAMQGP010000007">
    <property type="protein sequence ID" value="MCM2680692.1"/>
    <property type="molecule type" value="Genomic_DNA"/>
</dbReference>
<protein>
    <recommendedName>
        <fullName evidence="7">Rhamnulokinase</fullName>
        <ecNumber evidence="7">2.7.1.5</ecNumber>
    </recommendedName>
</protein>
<keyword evidence="3" id="KW-0547">Nucleotide-binding</keyword>
<dbReference type="GO" id="GO:0019301">
    <property type="term" value="P:rhamnose catabolic process"/>
    <property type="evidence" value="ECO:0007669"/>
    <property type="project" value="UniProtKB-UniRule"/>
</dbReference>
<dbReference type="RefSeq" id="WP_251262177.1">
    <property type="nucleotide sequence ID" value="NZ_JAMQGP010000007.1"/>
</dbReference>
<evidence type="ECO:0000259" key="8">
    <source>
        <dbReference type="Pfam" id="PF00370"/>
    </source>
</evidence>
<dbReference type="InterPro" id="IPR013449">
    <property type="entry name" value="Rhamnulokinase"/>
</dbReference>
<evidence type="ECO:0000256" key="2">
    <source>
        <dbReference type="ARBA" id="ARBA00022679"/>
    </source>
</evidence>
<keyword evidence="2 10" id="KW-0808">Transferase</keyword>
<dbReference type="PANTHER" id="PTHR43095">
    <property type="entry name" value="SUGAR KINASE"/>
    <property type="match status" value="1"/>
</dbReference>
<dbReference type="Gene3D" id="3.30.420.40">
    <property type="match status" value="2"/>
</dbReference>
<evidence type="ECO:0000256" key="1">
    <source>
        <dbReference type="ARBA" id="ARBA00009156"/>
    </source>
</evidence>
<keyword evidence="11" id="KW-1185">Reference proteome</keyword>
<evidence type="ECO:0000256" key="3">
    <source>
        <dbReference type="ARBA" id="ARBA00022741"/>
    </source>
</evidence>
<keyword evidence="4" id="KW-0418">Kinase</keyword>
<comment type="similarity">
    <text evidence="1">Belongs to the FGGY kinase family.</text>
</comment>